<comment type="caution">
    <text evidence="2">The sequence shown here is derived from an EMBL/GenBank/DDBJ whole genome shotgun (WGS) entry which is preliminary data.</text>
</comment>
<dbReference type="Pfam" id="PF11981">
    <property type="entry name" value="DUF3482"/>
    <property type="match status" value="1"/>
</dbReference>
<dbReference type="SUPFAM" id="SSF52540">
    <property type="entry name" value="P-loop containing nucleoside triphosphate hydrolases"/>
    <property type="match status" value="1"/>
</dbReference>
<dbReference type="Gene3D" id="3.40.50.300">
    <property type="entry name" value="P-loop containing nucleotide triphosphate hydrolases"/>
    <property type="match status" value="1"/>
</dbReference>
<dbReference type="EMBL" id="QFOD01000013">
    <property type="protein sequence ID" value="PZP30736.1"/>
    <property type="molecule type" value="Genomic_DNA"/>
</dbReference>
<dbReference type="Proteomes" id="UP000249633">
    <property type="component" value="Unassembled WGS sequence"/>
</dbReference>
<gene>
    <name evidence="2" type="ORF">DI603_14545</name>
</gene>
<accession>A0A2W5FDC3</accession>
<sequence length="510" mass="55580">MNEPGKPNPSASATNIHIFVSAHTNVGKTALLRTLLGRDVGVVEDAPDITTITTSHELVVGSDGGALLIWDSPGFGDSFRLAKRFRLRHRWLAWMVREMWDRYRNPSLWRSQRLALDLRARADVVLYPVSLLERPIDAVYVAPELEVLGWAGKPVLVILNQGGALLNNGDAAIRVAEWRTALATHPVVQSVIDLDAFTRCWLQELMLFEEIGRLLPNASRPRYQQLADGLALAYVDRFDASVAAIADYLMQVAADGVDLDTRWFSGVTDAVELIRDKLPWGKSNERRPAELAMEALAQRFAECTKDLANQLVAVNRLDGVSSAEVLQVATEQLCVNGPLSKSTSSLVGGVVSGVLTGLTADLMAGGLTLGTGALVGGVLGALGGAAIAEGYNVLRSKGKKVIRWSPRSVVEALDNSVLLYLSVAHFGRGQGTWRKKAVPTQWSAVVDQVLKGYQDRLDQMWGARDLQANVSRVRAEHTLLVGNVLRDVLICLYPKESGALSAKKPVWEQK</sequence>
<proteinExistence type="predicted"/>
<reference evidence="2 3" key="1">
    <citation type="submission" date="2017-08" db="EMBL/GenBank/DDBJ databases">
        <title>Infants hospitalized years apart are colonized by the same room-sourced microbial strains.</title>
        <authorList>
            <person name="Brooks B."/>
            <person name="Olm M.R."/>
            <person name="Firek B.A."/>
            <person name="Baker R."/>
            <person name="Thomas B.C."/>
            <person name="Morowitz M.J."/>
            <person name="Banfield J.F."/>
        </authorList>
    </citation>
    <scope>NUCLEOTIDE SEQUENCE [LARGE SCALE GENOMIC DNA]</scope>
    <source>
        <strain evidence="2">S2_012_000_R2_81</strain>
    </source>
</reference>
<name>A0A2W5FDC3_9BURK</name>
<dbReference type="CDD" id="cd00882">
    <property type="entry name" value="Ras_like_GTPase"/>
    <property type="match status" value="1"/>
</dbReference>
<dbReference type="InterPro" id="IPR027417">
    <property type="entry name" value="P-loop_NTPase"/>
</dbReference>
<feature type="domain" description="G" evidence="1">
    <location>
        <begin position="23"/>
        <end position="130"/>
    </location>
</feature>
<protein>
    <recommendedName>
        <fullName evidence="1">G domain-containing protein</fullName>
    </recommendedName>
</protein>
<dbReference type="AlphaFoldDB" id="A0A2W5FDC3"/>
<evidence type="ECO:0000313" key="3">
    <source>
        <dbReference type="Proteomes" id="UP000249633"/>
    </source>
</evidence>
<dbReference type="InterPro" id="IPR021871">
    <property type="entry name" value="DUF3482"/>
</dbReference>
<evidence type="ECO:0000313" key="2">
    <source>
        <dbReference type="EMBL" id="PZP30736.1"/>
    </source>
</evidence>
<dbReference type="GO" id="GO:0005525">
    <property type="term" value="F:GTP binding"/>
    <property type="evidence" value="ECO:0007669"/>
    <property type="project" value="InterPro"/>
</dbReference>
<dbReference type="Pfam" id="PF01926">
    <property type="entry name" value="MMR_HSR1"/>
    <property type="match status" value="1"/>
</dbReference>
<evidence type="ECO:0000259" key="1">
    <source>
        <dbReference type="Pfam" id="PF01926"/>
    </source>
</evidence>
<organism evidence="2 3">
    <name type="scientific">Roseateles depolymerans</name>
    <dbReference type="NCBI Taxonomy" id="76731"/>
    <lineage>
        <taxon>Bacteria</taxon>
        <taxon>Pseudomonadati</taxon>
        <taxon>Pseudomonadota</taxon>
        <taxon>Betaproteobacteria</taxon>
        <taxon>Burkholderiales</taxon>
        <taxon>Sphaerotilaceae</taxon>
        <taxon>Roseateles</taxon>
    </lineage>
</organism>
<dbReference type="InterPro" id="IPR006073">
    <property type="entry name" value="GTP-bd"/>
</dbReference>